<dbReference type="EMBL" id="JAACNO010002546">
    <property type="protein sequence ID" value="KAF4132470.1"/>
    <property type="molecule type" value="Genomic_DNA"/>
</dbReference>
<feature type="compositionally biased region" description="Pro residues" evidence="1">
    <location>
        <begin position="214"/>
        <end position="250"/>
    </location>
</feature>
<dbReference type="AlphaFoldDB" id="A0A8S9TVL6"/>
<feature type="compositionally biased region" description="Pro residues" evidence="1">
    <location>
        <begin position="371"/>
        <end position="386"/>
    </location>
</feature>
<feature type="region of interest" description="Disordered" evidence="1">
    <location>
        <begin position="301"/>
        <end position="338"/>
    </location>
</feature>
<reference evidence="3" key="1">
    <citation type="submission" date="2020-03" db="EMBL/GenBank/DDBJ databases">
        <title>Hybrid Assembly of Korean Phytophthora infestans isolates.</title>
        <authorList>
            <person name="Prokchorchik M."/>
            <person name="Lee Y."/>
            <person name="Seo J."/>
            <person name="Cho J.-H."/>
            <person name="Park Y.-E."/>
            <person name="Jang D.-C."/>
            <person name="Im J.-S."/>
            <person name="Choi J.-G."/>
            <person name="Park H.-J."/>
            <person name="Lee G.-B."/>
            <person name="Lee Y.-G."/>
            <person name="Hong S.-Y."/>
            <person name="Cho K."/>
            <person name="Sohn K.H."/>
        </authorList>
    </citation>
    <scope>NUCLEOTIDE SEQUENCE</scope>
    <source>
        <strain evidence="3">KR_2_A2</strain>
    </source>
</reference>
<organism evidence="3 4">
    <name type="scientific">Phytophthora infestans</name>
    <name type="common">Potato late blight agent</name>
    <name type="synonym">Botrytis infestans</name>
    <dbReference type="NCBI Taxonomy" id="4787"/>
    <lineage>
        <taxon>Eukaryota</taxon>
        <taxon>Sar</taxon>
        <taxon>Stramenopiles</taxon>
        <taxon>Oomycota</taxon>
        <taxon>Peronosporomycetes</taxon>
        <taxon>Peronosporales</taxon>
        <taxon>Peronosporaceae</taxon>
        <taxon>Phytophthora</taxon>
    </lineage>
</organism>
<feature type="compositionally biased region" description="Pro residues" evidence="1">
    <location>
        <begin position="394"/>
        <end position="405"/>
    </location>
</feature>
<feature type="compositionally biased region" description="Basic and acidic residues" evidence="1">
    <location>
        <begin position="86"/>
        <end position="109"/>
    </location>
</feature>
<sequence>MSLCHYSQHKFVSPYAATMGKSLNPMEVYRREQKKKELKKHRVDRQKDKQSKLSSMDPVDIREQLKNLERQVATNPTDGPTRKRKQELEDTLRAVVKKQKEMADEERKKQANAPPPPPMSMAELTQANKEKFQSPENSIYYHPTLNPFGAPPPGKPQVYRNMPSGTVVQAAPRGQPRQGQPQQRQYRNTRDNRGRGPPPPSTQPRVITRRPGKRPPLPPGPPPPGTIQVPPRPPLPSGALPIRPPPPPPAQVDVANRTVPPPPSPQPRGIAPLPPSPYPTMTADVTEVQNRNVAAVDMDDSDCVAPYPMEDDNVTAPYPPVGDEDIDEEAAEREAESQAQLRSLVPVALRVQRQVAVPPSSSATIVGNPSIAPPPRRPVPAPPAPAPRLSVGITPPPPPPLPMAPKPAESSSVSKEFDTFMEEVKGLL</sequence>
<feature type="compositionally biased region" description="Pro residues" evidence="1">
    <location>
        <begin position="259"/>
        <end position="278"/>
    </location>
</feature>
<dbReference type="Proteomes" id="UP000704712">
    <property type="component" value="Unassembled WGS sequence"/>
</dbReference>
<dbReference type="InterPro" id="IPR019007">
    <property type="entry name" value="Wbp11/ELF5/Saf1_N"/>
</dbReference>
<evidence type="ECO:0000313" key="3">
    <source>
        <dbReference type="EMBL" id="KAF4132470.1"/>
    </source>
</evidence>
<proteinExistence type="predicted"/>
<feature type="compositionally biased region" description="Acidic residues" evidence="1">
    <location>
        <begin position="322"/>
        <end position="331"/>
    </location>
</feature>
<feature type="region of interest" description="Disordered" evidence="1">
    <location>
        <begin position="356"/>
        <end position="415"/>
    </location>
</feature>
<evidence type="ECO:0000259" key="2">
    <source>
        <dbReference type="Pfam" id="PF09429"/>
    </source>
</evidence>
<feature type="region of interest" description="Disordered" evidence="1">
    <location>
        <begin position="31"/>
        <end position="282"/>
    </location>
</feature>
<comment type="caution">
    <text evidence="3">The sequence shown here is derived from an EMBL/GenBank/DDBJ whole genome shotgun (WGS) entry which is preliminary data.</text>
</comment>
<evidence type="ECO:0000313" key="4">
    <source>
        <dbReference type="Proteomes" id="UP000704712"/>
    </source>
</evidence>
<dbReference type="GO" id="GO:0006396">
    <property type="term" value="P:RNA processing"/>
    <property type="evidence" value="ECO:0007669"/>
    <property type="project" value="InterPro"/>
</dbReference>
<accession>A0A8S9TVL6</accession>
<feature type="compositionally biased region" description="Low complexity" evidence="1">
    <location>
        <begin position="169"/>
        <end position="185"/>
    </location>
</feature>
<name>A0A8S9TVL6_PHYIN</name>
<feature type="compositionally biased region" description="Basic and acidic residues" evidence="1">
    <location>
        <begin position="59"/>
        <end position="69"/>
    </location>
</feature>
<gene>
    <name evidence="3" type="ORF">GN958_ATG18333</name>
</gene>
<protein>
    <submittedName>
        <fullName evidence="3">mRNA biogenesis factor</fullName>
    </submittedName>
</protein>
<feature type="domain" description="Wbp11/ELF5/Saf1 N-terminal" evidence="2">
    <location>
        <begin position="20"/>
        <end position="97"/>
    </location>
</feature>
<dbReference type="PRINTS" id="PR01217">
    <property type="entry name" value="PRICHEXTENSN"/>
</dbReference>
<evidence type="ECO:0000256" key="1">
    <source>
        <dbReference type="SAM" id="MobiDB-lite"/>
    </source>
</evidence>
<dbReference type="Pfam" id="PF09429">
    <property type="entry name" value="Wbp11"/>
    <property type="match status" value="1"/>
</dbReference>